<keyword evidence="3" id="KW-1133">Transmembrane helix</keyword>
<evidence type="ECO:0000313" key="5">
    <source>
        <dbReference type="EMBL" id="QQK74225.1"/>
    </source>
</evidence>
<accession>A0A7T7C9W6</accession>
<keyword evidence="1" id="KW-1188">Viral release from host cell</keyword>
<keyword evidence="6" id="KW-1185">Reference proteome</keyword>
<feature type="transmembrane region" description="Helical" evidence="3">
    <location>
        <begin position="416"/>
        <end position="435"/>
    </location>
</feature>
<dbReference type="RefSeq" id="WP_200126236.1">
    <property type="nucleotide sequence ID" value="NZ_CP054705.1"/>
</dbReference>
<dbReference type="AlphaFoldDB" id="A0A7T7C9W6"/>
<keyword evidence="3" id="KW-0472">Membrane</keyword>
<sequence length="871" mass="93363">MAMDLQATIRLVDEFSKPMQDAEKATEDFKKTASSLDDLQNTLSNIGGSLTKNVTAPLVGLGSAAFYAADDMQSAMRDIQVQTGATGDELDTLEEDFREVFTSIPTGSEEASSALAALHGATETTGDELQDITTHVLEASRMMGEDGAQNAESFAEAMNQWQVESADAPDTLDSIYAATQGTTVGFGELIGHLTEYGSVLNNAGYDMEEAAGFMTELERQGISISRVMPGLNMAFRNWADEGKDLTSELENTFDAMQQAESDSEALAIAMDTFGVEGSQRLTTAVRNGEIAVDDLTEAMDGAEGSIMDAADGNYTFAEAMSLLGNKTMAAAEPLGNVLVDLLDDAMPYIEDAVDWVVELADSFRDLDGDTKELIGQIGLFAAALGPAILAVNGLISVIRTARTVFLAFNAVLLKNPIGLVVTAIAGLIYAGYQLITNWEEITESITNFFSELAEGEGMIAAFAQAFERNFETIFTVVEETWGFITRSFSRGIEFIAALLEGDLDEAFNIAGEQFRDFEETTDIIWQEIQDHFDEYLNEILPTFEEAWESLKIVAGELWEEIKQAIVEKLEEMVDELPEYMELLGDKIIDRLLEMKESAKEGWENFKQAADEKIAEMIDSIPELFRTMKDDGLAVIAEMATGGIVRFDDMEGGITSTTGSLVGTVISGFANMAQDVVDELISFEGMALGVFKDIDIGASESMQSLKNTISEIWTDIKNSFADGVNSLIGDINSLIDSFNSLGDTRVGSALIGGVFSDGIPNIPEMDGGTTSASPQAGGSSPGGAYHGLDRVPRNGGMYRLHRNEAVLPRNEAAAYRAGRSGGGSGGAGDGGVTVNINGGNYNVRQQSDIDAIGDSIAKQINSSIKGGALAHG</sequence>
<feature type="region of interest" description="Disordered" evidence="2">
    <location>
        <begin position="762"/>
        <end position="787"/>
    </location>
</feature>
<evidence type="ECO:0000256" key="1">
    <source>
        <dbReference type="ARBA" id="ARBA00022612"/>
    </source>
</evidence>
<evidence type="ECO:0000256" key="2">
    <source>
        <dbReference type="SAM" id="MobiDB-lite"/>
    </source>
</evidence>
<dbReference type="Gene3D" id="1.20.120.20">
    <property type="entry name" value="Apolipoprotein"/>
    <property type="match status" value="1"/>
</dbReference>
<dbReference type="Proteomes" id="UP000595823">
    <property type="component" value="Chromosome"/>
</dbReference>
<proteinExistence type="predicted"/>
<dbReference type="SUPFAM" id="SSF58113">
    <property type="entry name" value="Apolipoprotein A-I"/>
    <property type="match status" value="1"/>
</dbReference>
<reference evidence="5 6" key="1">
    <citation type="submission" date="2020-06" db="EMBL/GenBank/DDBJ databases">
        <title>Genomic analysis of Salicibibacter sp. NKC5-3.</title>
        <authorList>
            <person name="Oh Y.J."/>
        </authorList>
    </citation>
    <scope>NUCLEOTIDE SEQUENCE [LARGE SCALE GENOMIC DNA]</scope>
    <source>
        <strain evidence="5 6">NKC5-3</strain>
    </source>
</reference>
<evidence type="ECO:0000256" key="3">
    <source>
        <dbReference type="SAM" id="Phobius"/>
    </source>
</evidence>
<dbReference type="Pfam" id="PF10145">
    <property type="entry name" value="PhageMin_Tail"/>
    <property type="match status" value="1"/>
</dbReference>
<protein>
    <submittedName>
        <fullName evidence="5">Phage tail tape measure protein</fullName>
    </submittedName>
</protein>
<dbReference type="PANTHER" id="PTHR37813">
    <property type="entry name" value="FELS-2 PROPHAGE PROTEIN"/>
    <property type="match status" value="1"/>
</dbReference>
<gene>
    <name evidence="5" type="ORF">HUG15_00380</name>
</gene>
<feature type="domain" description="Phage tail tape measure protein" evidence="4">
    <location>
        <begin position="104"/>
        <end position="266"/>
    </location>
</feature>
<evidence type="ECO:0000313" key="6">
    <source>
        <dbReference type="Proteomes" id="UP000595823"/>
    </source>
</evidence>
<organism evidence="5 6">
    <name type="scientific">Salicibibacter cibarius</name>
    <dbReference type="NCBI Taxonomy" id="2743000"/>
    <lineage>
        <taxon>Bacteria</taxon>
        <taxon>Bacillati</taxon>
        <taxon>Bacillota</taxon>
        <taxon>Bacilli</taxon>
        <taxon>Bacillales</taxon>
        <taxon>Bacillaceae</taxon>
        <taxon>Salicibibacter</taxon>
    </lineage>
</organism>
<name>A0A7T7C9W6_9BACI</name>
<dbReference type="PANTHER" id="PTHR37813:SF1">
    <property type="entry name" value="FELS-2 PROPHAGE PROTEIN"/>
    <property type="match status" value="1"/>
</dbReference>
<feature type="compositionally biased region" description="Low complexity" evidence="2">
    <location>
        <begin position="766"/>
        <end position="777"/>
    </location>
</feature>
<dbReference type="KEGG" id="scia:HUG15_00380"/>
<dbReference type="NCBIfam" id="TIGR01760">
    <property type="entry name" value="tape_meas_TP901"/>
    <property type="match status" value="2"/>
</dbReference>
<keyword evidence="3" id="KW-0812">Transmembrane</keyword>
<dbReference type="EMBL" id="CP054705">
    <property type="protein sequence ID" value="QQK74225.1"/>
    <property type="molecule type" value="Genomic_DNA"/>
</dbReference>
<evidence type="ECO:0000259" key="4">
    <source>
        <dbReference type="Pfam" id="PF10145"/>
    </source>
</evidence>
<dbReference type="InterPro" id="IPR010090">
    <property type="entry name" value="Phage_tape_meas"/>
</dbReference>
<feature type="transmembrane region" description="Helical" evidence="3">
    <location>
        <begin position="373"/>
        <end position="395"/>
    </location>
</feature>